<gene>
    <name evidence="1" type="ORF">DPMN_094366</name>
</gene>
<dbReference type="EMBL" id="JAIWYP010000003">
    <property type="protein sequence ID" value="KAH3851879.1"/>
    <property type="molecule type" value="Genomic_DNA"/>
</dbReference>
<evidence type="ECO:0000313" key="2">
    <source>
        <dbReference type="Proteomes" id="UP000828390"/>
    </source>
</evidence>
<sequence>MQPGASPYVVLMDTLKIQPTTMEVQVHNTKNNVRLLLQVTALKFNSARFKINELNPIRKRYEIPVGDALVGEPKQQE</sequence>
<reference evidence="1" key="2">
    <citation type="submission" date="2020-11" db="EMBL/GenBank/DDBJ databases">
        <authorList>
            <person name="McCartney M.A."/>
            <person name="Auch B."/>
            <person name="Kono T."/>
            <person name="Mallez S."/>
            <person name="Becker A."/>
            <person name="Gohl D.M."/>
            <person name="Silverstein K.A.T."/>
            <person name="Koren S."/>
            <person name="Bechman K.B."/>
            <person name="Herman A."/>
            <person name="Abrahante J.E."/>
            <person name="Garbe J."/>
        </authorList>
    </citation>
    <scope>NUCLEOTIDE SEQUENCE</scope>
    <source>
        <strain evidence="1">Duluth1</strain>
        <tissue evidence="1">Whole animal</tissue>
    </source>
</reference>
<dbReference type="AlphaFoldDB" id="A0A9D4R1W3"/>
<keyword evidence="2" id="KW-1185">Reference proteome</keyword>
<accession>A0A9D4R1W3</accession>
<proteinExistence type="predicted"/>
<comment type="caution">
    <text evidence="1">The sequence shown here is derived from an EMBL/GenBank/DDBJ whole genome shotgun (WGS) entry which is preliminary data.</text>
</comment>
<evidence type="ECO:0000313" key="1">
    <source>
        <dbReference type="EMBL" id="KAH3851879.1"/>
    </source>
</evidence>
<dbReference type="Proteomes" id="UP000828390">
    <property type="component" value="Unassembled WGS sequence"/>
</dbReference>
<reference evidence="1" key="1">
    <citation type="journal article" date="2019" name="bioRxiv">
        <title>The Genome of the Zebra Mussel, Dreissena polymorpha: A Resource for Invasive Species Research.</title>
        <authorList>
            <person name="McCartney M.A."/>
            <person name="Auch B."/>
            <person name="Kono T."/>
            <person name="Mallez S."/>
            <person name="Zhang Y."/>
            <person name="Obille A."/>
            <person name="Becker A."/>
            <person name="Abrahante J.E."/>
            <person name="Garbe J."/>
            <person name="Badalamenti J.P."/>
            <person name="Herman A."/>
            <person name="Mangelson H."/>
            <person name="Liachko I."/>
            <person name="Sullivan S."/>
            <person name="Sone E.D."/>
            <person name="Koren S."/>
            <person name="Silverstein K.A.T."/>
            <person name="Beckman K.B."/>
            <person name="Gohl D.M."/>
        </authorList>
    </citation>
    <scope>NUCLEOTIDE SEQUENCE</scope>
    <source>
        <strain evidence="1">Duluth1</strain>
        <tissue evidence="1">Whole animal</tissue>
    </source>
</reference>
<protein>
    <submittedName>
        <fullName evidence="1">Uncharacterized protein</fullName>
    </submittedName>
</protein>
<name>A0A9D4R1W3_DREPO</name>
<organism evidence="1 2">
    <name type="scientific">Dreissena polymorpha</name>
    <name type="common">Zebra mussel</name>
    <name type="synonym">Mytilus polymorpha</name>
    <dbReference type="NCBI Taxonomy" id="45954"/>
    <lineage>
        <taxon>Eukaryota</taxon>
        <taxon>Metazoa</taxon>
        <taxon>Spiralia</taxon>
        <taxon>Lophotrochozoa</taxon>
        <taxon>Mollusca</taxon>
        <taxon>Bivalvia</taxon>
        <taxon>Autobranchia</taxon>
        <taxon>Heteroconchia</taxon>
        <taxon>Euheterodonta</taxon>
        <taxon>Imparidentia</taxon>
        <taxon>Neoheterodontei</taxon>
        <taxon>Myida</taxon>
        <taxon>Dreissenoidea</taxon>
        <taxon>Dreissenidae</taxon>
        <taxon>Dreissena</taxon>
    </lineage>
</organism>